<comment type="caution">
    <text evidence="9">The sequence shown here is derived from an EMBL/GenBank/DDBJ whole genome shotgun (WGS) entry which is preliminary data.</text>
</comment>
<dbReference type="Gene3D" id="1.20.1080.10">
    <property type="entry name" value="Glycerol uptake facilitator protein"/>
    <property type="match status" value="1"/>
</dbReference>
<dbReference type="InterPro" id="IPR023271">
    <property type="entry name" value="Aquaporin-like"/>
</dbReference>
<proteinExistence type="inferred from homology"/>
<dbReference type="InterPro" id="IPR022357">
    <property type="entry name" value="MIP_CS"/>
</dbReference>
<evidence type="ECO:0000256" key="1">
    <source>
        <dbReference type="ARBA" id="ARBA00004141"/>
    </source>
</evidence>
<dbReference type="PANTHER" id="PTHR45724:SF13">
    <property type="entry name" value="AQUAPORIN NIP1-1-RELATED"/>
    <property type="match status" value="1"/>
</dbReference>
<comment type="subcellular location">
    <subcellularLocation>
        <location evidence="1">Membrane</location>
        <topology evidence="1">Multi-pass membrane protein</topology>
    </subcellularLocation>
</comment>
<feature type="transmembrane region" description="Helical" evidence="7">
    <location>
        <begin position="153"/>
        <end position="174"/>
    </location>
</feature>
<feature type="signal peptide" evidence="8">
    <location>
        <begin position="1"/>
        <end position="17"/>
    </location>
</feature>
<feature type="transmembrane region" description="Helical" evidence="7">
    <location>
        <begin position="70"/>
        <end position="91"/>
    </location>
</feature>
<evidence type="ECO:0000313" key="10">
    <source>
        <dbReference type="Proteomes" id="UP001642464"/>
    </source>
</evidence>
<dbReference type="Pfam" id="PF00230">
    <property type="entry name" value="MIP"/>
    <property type="match status" value="1"/>
</dbReference>
<evidence type="ECO:0000256" key="5">
    <source>
        <dbReference type="ARBA" id="ARBA00023136"/>
    </source>
</evidence>
<feature type="transmembrane region" description="Helical" evidence="7">
    <location>
        <begin position="122"/>
        <end position="141"/>
    </location>
</feature>
<dbReference type="InterPro" id="IPR034294">
    <property type="entry name" value="Aquaporin_transptr"/>
</dbReference>
<dbReference type="PROSITE" id="PS00221">
    <property type="entry name" value="MIP"/>
    <property type="match status" value="1"/>
</dbReference>
<keyword evidence="4 7" id="KW-1133">Transmembrane helix</keyword>
<feature type="transmembrane region" description="Helical" evidence="7">
    <location>
        <begin position="194"/>
        <end position="214"/>
    </location>
</feature>
<protein>
    <submittedName>
        <fullName evidence="9">Nodulin-26 (N-26)</fullName>
    </submittedName>
</protein>
<dbReference type="PRINTS" id="PR00783">
    <property type="entry name" value="MINTRINSICP"/>
</dbReference>
<dbReference type="SUPFAM" id="SSF81338">
    <property type="entry name" value="Aquaporin-like"/>
    <property type="match status" value="1"/>
</dbReference>
<evidence type="ECO:0000256" key="7">
    <source>
        <dbReference type="SAM" id="Phobius"/>
    </source>
</evidence>
<name>A0ABP0HPZ6_9DINO</name>
<feature type="transmembrane region" description="Helical" evidence="7">
    <location>
        <begin position="31"/>
        <end position="58"/>
    </location>
</feature>
<keyword evidence="2 6" id="KW-0813">Transport</keyword>
<comment type="similarity">
    <text evidence="6">Belongs to the MIP/aquaporin (TC 1.A.8) family.</text>
</comment>
<evidence type="ECO:0000256" key="8">
    <source>
        <dbReference type="SAM" id="SignalP"/>
    </source>
</evidence>
<keyword evidence="8" id="KW-0732">Signal</keyword>
<dbReference type="EMBL" id="CAXAMM010001536">
    <property type="protein sequence ID" value="CAK8992277.1"/>
    <property type="molecule type" value="Genomic_DNA"/>
</dbReference>
<evidence type="ECO:0000256" key="2">
    <source>
        <dbReference type="ARBA" id="ARBA00022448"/>
    </source>
</evidence>
<dbReference type="Proteomes" id="UP001642464">
    <property type="component" value="Unassembled WGS sequence"/>
</dbReference>
<keyword evidence="10" id="KW-1185">Reference proteome</keyword>
<evidence type="ECO:0000256" key="6">
    <source>
        <dbReference type="RuleBase" id="RU000477"/>
    </source>
</evidence>
<dbReference type="InterPro" id="IPR000425">
    <property type="entry name" value="MIP"/>
</dbReference>
<keyword evidence="3 6" id="KW-0812">Transmembrane</keyword>
<gene>
    <name evidence="9" type="ORF">SCF082_LOCUS3039</name>
</gene>
<keyword evidence="5 7" id="KW-0472">Membrane</keyword>
<feature type="chain" id="PRO_5047396449" evidence="8">
    <location>
        <begin position="18"/>
        <end position="268"/>
    </location>
</feature>
<accession>A0ABP0HPZ6</accession>
<organism evidence="9 10">
    <name type="scientific">Durusdinium trenchii</name>
    <dbReference type="NCBI Taxonomy" id="1381693"/>
    <lineage>
        <taxon>Eukaryota</taxon>
        <taxon>Sar</taxon>
        <taxon>Alveolata</taxon>
        <taxon>Dinophyceae</taxon>
        <taxon>Suessiales</taxon>
        <taxon>Symbiodiniaceae</taxon>
        <taxon>Durusdinium</taxon>
    </lineage>
</organism>
<evidence type="ECO:0000256" key="4">
    <source>
        <dbReference type="ARBA" id="ARBA00022989"/>
    </source>
</evidence>
<sequence>MEFMGVMLFQLLGGSAAAGWGAPVNGMALVVLIYTTADISGAHLNPAVSISLSMAGFFPVLHCDLTAISIMYVLFQIVGAIFGALILSQLVPGMSIGIGMGDGGAGCFDRGMIPSNVTDAQIFWWEFFMTFTLISCVYNCCLGKPGHGSFTPLAVGLALFASAGSGGQFTGGSLNPARVLGPAAVFGCGANVTWLYVGGQCLASICAMAVFGLVSHLGPYHPRTSTKTFELTTNEAGFVAWREERPFGRGVLRLKGDDGLDMLMNAGW</sequence>
<dbReference type="PANTHER" id="PTHR45724">
    <property type="entry name" value="AQUAPORIN NIP2-1"/>
    <property type="match status" value="1"/>
</dbReference>
<evidence type="ECO:0000256" key="3">
    <source>
        <dbReference type="ARBA" id="ARBA00022692"/>
    </source>
</evidence>
<evidence type="ECO:0000313" key="9">
    <source>
        <dbReference type="EMBL" id="CAK8992277.1"/>
    </source>
</evidence>
<reference evidence="9 10" key="1">
    <citation type="submission" date="2024-02" db="EMBL/GenBank/DDBJ databases">
        <authorList>
            <person name="Chen Y."/>
            <person name="Shah S."/>
            <person name="Dougan E. K."/>
            <person name="Thang M."/>
            <person name="Chan C."/>
        </authorList>
    </citation>
    <scope>NUCLEOTIDE SEQUENCE [LARGE SCALE GENOMIC DNA]</scope>
</reference>